<evidence type="ECO:0000313" key="4">
    <source>
        <dbReference type="Proteomes" id="UP000248745"/>
    </source>
</evidence>
<dbReference type="AlphaFoldDB" id="A0A2W2B2I9"/>
<protein>
    <recommendedName>
        <fullName evidence="2">Putative zinc ribbon domain-containing protein</fullName>
    </recommendedName>
</protein>
<keyword evidence="4" id="KW-1185">Reference proteome</keyword>
<evidence type="ECO:0000313" key="3">
    <source>
        <dbReference type="EMBL" id="PZF74248.1"/>
    </source>
</evidence>
<dbReference type="Pfam" id="PF12674">
    <property type="entry name" value="Zn_ribbon_2"/>
    <property type="match status" value="1"/>
</dbReference>
<sequence length="88" mass="9784">MAKENKSCQSCGIPFDKDPNGGGTNADGSKSTMYCSYCYKDGKFVQPDWTAEDMQAYAAKKLEQYGIPGFMAKLLTKGIPKLERWKQS</sequence>
<name>A0A2W2B2I9_9BACT</name>
<feature type="region of interest" description="Disordered" evidence="1">
    <location>
        <begin position="1"/>
        <end position="25"/>
    </location>
</feature>
<dbReference type="Proteomes" id="UP000248745">
    <property type="component" value="Unassembled WGS sequence"/>
</dbReference>
<dbReference type="OrthoDB" id="9801008at2"/>
<dbReference type="RefSeq" id="WP_110997664.1">
    <property type="nucleotide sequence ID" value="NZ_QKTW01000006.1"/>
</dbReference>
<evidence type="ECO:0000256" key="1">
    <source>
        <dbReference type="SAM" id="MobiDB-lite"/>
    </source>
</evidence>
<organism evidence="3 4">
    <name type="scientific">Taibaiella soli</name>
    <dbReference type="NCBI Taxonomy" id="1649169"/>
    <lineage>
        <taxon>Bacteria</taxon>
        <taxon>Pseudomonadati</taxon>
        <taxon>Bacteroidota</taxon>
        <taxon>Chitinophagia</taxon>
        <taxon>Chitinophagales</taxon>
        <taxon>Chitinophagaceae</taxon>
        <taxon>Taibaiella</taxon>
    </lineage>
</organism>
<reference evidence="3 4" key="1">
    <citation type="submission" date="2018-06" db="EMBL/GenBank/DDBJ databases">
        <title>Mucibacter soli gen. nov., sp. nov., a new member of the family Chitinophagaceae producing mucin.</title>
        <authorList>
            <person name="Kim M.-K."/>
            <person name="Park S."/>
            <person name="Kim T.-S."/>
            <person name="Joung Y."/>
            <person name="Han J.-H."/>
            <person name="Kim S.B."/>
        </authorList>
    </citation>
    <scope>NUCLEOTIDE SEQUENCE [LARGE SCALE GENOMIC DNA]</scope>
    <source>
        <strain evidence="3 4">R1-15</strain>
    </source>
</reference>
<dbReference type="InterPro" id="IPR025868">
    <property type="entry name" value="Zn_ribbon_dom_put"/>
</dbReference>
<dbReference type="EMBL" id="QKTW01000006">
    <property type="protein sequence ID" value="PZF74248.1"/>
    <property type="molecule type" value="Genomic_DNA"/>
</dbReference>
<comment type="caution">
    <text evidence="3">The sequence shown here is derived from an EMBL/GenBank/DDBJ whole genome shotgun (WGS) entry which is preliminary data.</text>
</comment>
<feature type="domain" description="Putative zinc ribbon" evidence="2">
    <location>
        <begin position="8"/>
        <end position="86"/>
    </location>
</feature>
<gene>
    <name evidence="3" type="ORF">DN068_04330</name>
</gene>
<proteinExistence type="predicted"/>
<evidence type="ECO:0000259" key="2">
    <source>
        <dbReference type="Pfam" id="PF12674"/>
    </source>
</evidence>
<accession>A0A2W2B2I9</accession>